<evidence type="ECO:0000313" key="3">
    <source>
        <dbReference type="Proteomes" id="UP001596472"/>
    </source>
</evidence>
<protein>
    <recommendedName>
        <fullName evidence="4">CHASE2 domain-containing protein</fullName>
    </recommendedName>
</protein>
<accession>A0ABW2L8S6</accession>
<dbReference type="Proteomes" id="UP001596472">
    <property type="component" value="Unassembled WGS sequence"/>
</dbReference>
<keyword evidence="1" id="KW-0472">Membrane</keyword>
<dbReference type="EMBL" id="JBHTBS010000006">
    <property type="protein sequence ID" value="MFC7337975.1"/>
    <property type="molecule type" value="Genomic_DNA"/>
</dbReference>
<evidence type="ECO:0000313" key="2">
    <source>
        <dbReference type="EMBL" id="MFC7337975.1"/>
    </source>
</evidence>
<evidence type="ECO:0008006" key="4">
    <source>
        <dbReference type="Google" id="ProtNLM"/>
    </source>
</evidence>
<feature type="transmembrane region" description="Helical" evidence="1">
    <location>
        <begin position="337"/>
        <end position="354"/>
    </location>
</feature>
<gene>
    <name evidence="2" type="ORF">ACFQY0_12355</name>
</gene>
<keyword evidence="3" id="KW-1185">Reference proteome</keyword>
<reference evidence="3" key="1">
    <citation type="journal article" date="2019" name="Int. J. Syst. Evol. Microbiol.">
        <title>The Global Catalogue of Microorganisms (GCM) 10K type strain sequencing project: providing services to taxonomists for standard genome sequencing and annotation.</title>
        <authorList>
            <consortium name="The Broad Institute Genomics Platform"/>
            <consortium name="The Broad Institute Genome Sequencing Center for Infectious Disease"/>
            <person name="Wu L."/>
            <person name="Ma J."/>
        </authorList>
    </citation>
    <scope>NUCLEOTIDE SEQUENCE [LARGE SCALE GENOMIC DNA]</scope>
    <source>
        <strain evidence="3">CGMCC 4.1467</strain>
    </source>
</reference>
<organism evidence="2 3">
    <name type="scientific">Haloferula chungangensis</name>
    <dbReference type="NCBI Taxonomy" id="1048331"/>
    <lineage>
        <taxon>Bacteria</taxon>
        <taxon>Pseudomonadati</taxon>
        <taxon>Verrucomicrobiota</taxon>
        <taxon>Verrucomicrobiia</taxon>
        <taxon>Verrucomicrobiales</taxon>
        <taxon>Verrucomicrobiaceae</taxon>
        <taxon>Haloferula</taxon>
    </lineage>
</organism>
<keyword evidence="1" id="KW-1133">Transmembrane helix</keyword>
<dbReference type="RefSeq" id="WP_379712795.1">
    <property type="nucleotide sequence ID" value="NZ_JBHTBS010000006.1"/>
</dbReference>
<name>A0ABW2L8S6_9BACT</name>
<evidence type="ECO:0000256" key="1">
    <source>
        <dbReference type="SAM" id="Phobius"/>
    </source>
</evidence>
<keyword evidence="1" id="KW-0812">Transmembrane</keyword>
<comment type="caution">
    <text evidence="2">The sequence shown here is derived from an EMBL/GenBank/DDBJ whole genome shotgun (WGS) entry which is preliminary data.</text>
</comment>
<proteinExistence type="predicted"/>
<sequence>MAAAVASLGVGLLLLAITPKVGFLEEADRKWFGVLSGKGEAVVGQGTLEDPRRTEEIELPEEVSPAGLLFLDDDHDEYFEATPPVPTDLAVVFSRLKTQGVEHFGVGYPLGWKEPDTLALEAMRAMMDRLEGTVLGFQLNNGTVGEPVPVPFQRCSIAYAEVGGDRSKLPVVNSLQGETPEFGGEKTRAGFTLLGNEDDESERAYLLARWDDRVVFSLPLASAIVRLGVPLDQVKVEAGKQIRLGAEGPRIPIDFRGRIKLPTAEPELLKAAATAVISKTLPDGFGEMDVPVYLVDSRLGASKFEREWGEMLPRIDSVIRSAPRRVGLKEVPRPEPIVEMLALVAVALVGAWLLRAKGVFGRMIQAVFLCGLVAAALAAVIRYYSLAPLPLAFQMVPVAALLMVMMTEGSGKIEVVRAKSVEAEEVATKPPKKGKRRKR</sequence>
<feature type="transmembrane region" description="Helical" evidence="1">
    <location>
        <begin position="391"/>
        <end position="409"/>
    </location>
</feature>
<feature type="transmembrane region" description="Helical" evidence="1">
    <location>
        <begin position="366"/>
        <end position="385"/>
    </location>
</feature>